<protein>
    <submittedName>
        <fullName evidence="2">Uncharacterized protein</fullName>
    </submittedName>
</protein>
<evidence type="ECO:0000313" key="2">
    <source>
        <dbReference type="EMBL" id="CAA9224853.1"/>
    </source>
</evidence>
<feature type="compositionally biased region" description="Basic and acidic residues" evidence="1">
    <location>
        <begin position="23"/>
        <end position="36"/>
    </location>
</feature>
<dbReference type="AlphaFoldDB" id="A0A6J4HKA7"/>
<sequence>GPVPSRARDAHLRAAVVASAGRQGDRDPRPVRRDADALLPGAQHPGRPARRPGRRSAARPPPPAPATRAAANAFVPGSCPMGV</sequence>
<accession>A0A6J4HKA7</accession>
<name>A0A6J4HKA7_9ACTN</name>
<feature type="non-terminal residue" evidence="2">
    <location>
        <position position="1"/>
    </location>
</feature>
<evidence type="ECO:0000256" key="1">
    <source>
        <dbReference type="SAM" id="MobiDB-lite"/>
    </source>
</evidence>
<feature type="non-terminal residue" evidence="2">
    <location>
        <position position="83"/>
    </location>
</feature>
<reference evidence="2" key="1">
    <citation type="submission" date="2020-02" db="EMBL/GenBank/DDBJ databases">
        <authorList>
            <person name="Meier V. D."/>
        </authorList>
    </citation>
    <scope>NUCLEOTIDE SEQUENCE</scope>
    <source>
        <strain evidence="2">AVDCRST_MAG52</strain>
    </source>
</reference>
<feature type="region of interest" description="Disordered" evidence="1">
    <location>
        <begin position="16"/>
        <end position="83"/>
    </location>
</feature>
<gene>
    <name evidence="2" type="ORF">AVDCRST_MAG52-701</name>
</gene>
<dbReference type="EMBL" id="CADCTN010000047">
    <property type="protein sequence ID" value="CAA9224853.1"/>
    <property type="molecule type" value="Genomic_DNA"/>
</dbReference>
<feature type="compositionally biased region" description="Basic residues" evidence="1">
    <location>
        <begin position="47"/>
        <end position="57"/>
    </location>
</feature>
<proteinExistence type="predicted"/>
<organism evidence="2">
    <name type="scientific">uncultured Blastococcus sp</name>
    <dbReference type="NCBI Taxonomy" id="217144"/>
    <lineage>
        <taxon>Bacteria</taxon>
        <taxon>Bacillati</taxon>
        <taxon>Actinomycetota</taxon>
        <taxon>Actinomycetes</taxon>
        <taxon>Geodermatophilales</taxon>
        <taxon>Geodermatophilaceae</taxon>
        <taxon>Blastococcus</taxon>
        <taxon>environmental samples</taxon>
    </lineage>
</organism>